<dbReference type="InterPro" id="IPR002110">
    <property type="entry name" value="Ankyrin_rpt"/>
</dbReference>
<dbReference type="Gene3D" id="1.25.40.20">
    <property type="entry name" value="Ankyrin repeat-containing domain"/>
    <property type="match status" value="1"/>
</dbReference>
<dbReference type="Pfam" id="PF12796">
    <property type="entry name" value="Ank_2"/>
    <property type="match status" value="1"/>
</dbReference>
<feature type="region of interest" description="Disordered" evidence="4">
    <location>
        <begin position="442"/>
        <end position="531"/>
    </location>
</feature>
<keyword evidence="3" id="KW-0040">ANK repeat</keyword>
<dbReference type="PROSITE" id="PS50297">
    <property type="entry name" value="ANK_REP_REGION"/>
    <property type="match status" value="1"/>
</dbReference>
<evidence type="ECO:0000256" key="4">
    <source>
        <dbReference type="SAM" id="MobiDB-lite"/>
    </source>
</evidence>
<dbReference type="InterPro" id="IPR036397">
    <property type="entry name" value="RNaseH_sf"/>
</dbReference>
<dbReference type="InterPro" id="IPR013520">
    <property type="entry name" value="Ribonucl_H"/>
</dbReference>
<dbReference type="SMART" id="SM00479">
    <property type="entry name" value="EXOIII"/>
    <property type="match status" value="1"/>
</dbReference>
<gene>
    <name evidence="6" type="ORF">OKIOD_LOCUS12279</name>
</gene>
<feature type="region of interest" description="Disordered" evidence="4">
    <location>
        <begin position="1"/>
        <end position="76"/>
    </location>
</feature>
<dbReference type="Proteomes" id="UP001158576">
    <property type="component" value="Chromosome 1"/>
</dbReference>
<evidence type="ECO:0000256" key="3">
    <source>
        <dbReference type="PROSITE-ProRule" id="PRU00023"/>
    </source>
</evidence>
<evidence type="ECO:0000313" key="6">
    <source>
        <dbReference type="EMBL" id="CAG5107846.1"/>
    </source>
</evidence>
<evidence type="ECO:0000259" key="5">
    <source>
        <dbReference type="SMART" id="SM00479"/>
    </source>
</evidence>
<keyword evidence="1" id="KW-0540">Nuclease</keyword>
<accession>A0ABN7SYN0</accession>
<evidence type="ECO:0000313" key="7">
    <source>
        <dbReference type="Proteomes" id="UP001158576"/>
    </source>
</evidence>
<sequence>MSSGGPGVAPTPPILISSSEPQAASRTSPAQENKESQNIRHKMRPPGFATLKNARMEERNRMSKKEKRFDPARAPIPTRMPEYFNVNLIQHQLPHQTQNYLLTGEELIAACAHNMEDQVYYLIKVRMSDVNFRSLPTGQTPIMFCSNPRIAEILLKEGADPNAQNRMGNTALHFAVADNNLDMAAMLLKYGAHRRLKNASSQGITPCQISINQDVAKEIQAARVPPMDTIIWPRQFPRNAPLDNMLCIDFEMIGIANPQWGHHVMLDFPIEVGIVDSNLNTVYHRRCRPDFLPQTGKLSVKHFKKLYSPPIDRTLDRPSIDLRTWITGIRPGDLDYQPLASQVLAEVRQIIQGKYLVGHSIEHDLCVLQHFGPPSQGIRDTSQFLRWKGKKISLKKAAKTYLDAEIQVSSHSALEDAKTTMELYLLLKDEWESSDEPFLLPANQIRQVVKDSETTPQNDKKPEDKSTCPTDEKPANNDGSSSSTTEEAPTTSQEPKHAQPTPENNQDSFNQKLSDLSLSPPIIKSGGNSTA</sequence>
<reference evidence="6 7" key="1">
    <citation type="submission" date="2021-04" db="EMBL/GenBank/DDBJ databases">
        <authorList>
            <person name="Bliznina A."/>
        </authorList>
    </citation>
    <scope>NUCLEOTIDE SEQUENCE [LARGE SCALE GENOMIC DNA]</scope>
</reference>
<feature type="compositionally biased region" description="Basic and acidic residues" evidence="4">
    <location>
        <begin position="448"/>
        <end position="475"/>
    </location>
</feature>
<evidence type="ECO:0000256" key="1">
    <source>
        <dbReference type="ARBA" id="ARBA00022722"/>
    </source>
</evidence>
<feature type="domain" description="Exonuclease" evidence="5">
    <location>
        <begin position="244"/>
        <end position="433"/>
    </location>
</feature>
<feature type="compositionally biased region" description="Polar residues" evidence="4">
    <location>
        <begin position="16"/>
        <end position="31"/>
    </location>
</feature>
<dbReference type="EMBL" id="OU015566">
    <property type="protein sequence ID" value="CAG5107846.1"/>
    <property type="molecule type" value="Genomic_DNA"/>
</dbReference>
<dbReference type="Pfam" id="PF00929">
    <property type="entry name" value="RNase_T"/>
    <property type="match status" value="1"/>
</dbReference>
<keyword evidence="2" id="KW-0378">Hydrolase</keyword>
<feature type="compositionally biased region" description="Polar residues" evidence="4">
    <location>
        <begin position="501"/>
        <end position="517"/>
    </location>
</feature>
<keyword evidence="7" id="KW-1185">Reference proteome</keyword>
<feature type="repeat" description="ANK" evidence="3">
    <location>
        <begin position="167"/>
        <end position="199"/>
    </location>
</feature>
<dbReference type="InterPro" id="IPR012337">
    <property type="entry name" value="RNaseH-like_sf"/>
</dbReference>
<name>A0ABN7SYN0_OIKDI</name>
<dbReference type="PANTHER" id="PTHR12801:SF158">
    <property type="entry name" value="RNA EXONUCLEASE 4"/>
    <property type="match status" value="1"/>
</dbReference>
<dbReference type="Gene3D" id="3.30.420.10">
    <property type="entry name" value="Ribonuclease H-like superfamily/Ribonuclease H"/>
    <property type="match status" value="1"/>
</dbReference>
<organism evidence="6 7">
    <name type="scientific">Oikopleura dioica</name>
    <name type="common">Tunicate</name>
    <dbReference type="NCBI Taxonomy" id="34765"/>
    <lineage>
        <taxon>Eukaryota</taxon>
        <taxon>Metazoa</taxon>
        <taxon>Chordata</taxon>
        <taxon>Tunicata</taxon>
        <taxon>Appendicularia</taxon>
        <taxon>Copelata</taxon>
        <taxon>Oikopleuridae</taxon>
        <taxon>Oikopleura</taxon>
    </lineage>
</organism>
<dbReference type="PANTHER" id="PTHR12801">
    <property type="entry name" value="RNA EXONUCLEASE REXO1 / RECO3 FAMILY MEMBER-RELATED"/>
    <property type="match status" value="1"/>
</dbReference>
<dbReference type="InterPro" id="IPR047021">
    <property type="entry name" value="REXO1/3/4-like"/>
</dbReference>
<evidence type="ECO:0000256" key="2">
    <source>
        <dbReference type="ARBA" id="ARBA00022801"/>
    </source>
</evidence>
<dbReference type="SMART" id="SM00248">
    <property type="entry name" value="ANK"/>
    <property type="match status" value="2"/>
</dbReference>
<feature type="compositionally biased region" description="Low complexity" evidence="4">
    <location>
        <begin position="480"/>
        <end position="493"/>
    </location>
</feature>
<dbReference type="PROSITE" id="PS50088">
    <property type="entry name" value="ANK_REPEAT"/>
    <property type="match status" value="1"/>
</dbReference>
<proteinExistence type="predicted"/>
<dbReference type="InterPro" id="IPR036770">
    <property type="entry name" value="Ankyrin_rpt-contain_sf"/>
</dbReference>
<dbReference type="SUPFAM" id="SSF48403">
    <property type="entry name" value="Ankyrin repeat"/>
    <property type="match status" value="1"/>
</dbReference>
<feature type="compositionally biased region" description="Basic and acidic residues" evidence="4">
    <location>
        <begin position="54"/>
        <end position="71"/>
    </location>
</feature>
<dbReference type="SUPFAM" id="SSF53098">
    <property type="entry name" value="Ribonuclease H-like"/>
    <property type="match status" value="1"/>
</dbReference>
<protein>
    <submittedName>
        <fullName evidence="6">Oidioi.mRNA.OKI2018_I69.chr1.g3514.t1.cds</fullName>
    </submittedName>
</protein>